<dbReference type="Proteomes" id="UP000078560">
    <property type="component" value="Unassembled WGS sequence"/>
</dbReference>
<dbReference type="EMBL" id="FLQU01001767">
    <property type="protein sequence ID" value="SBS94413.1"/>
    <property type="molecule type" value="Genomic_DNA"/>
</dbReference>
<protein>
    <submittedName>
        <fullName evidence="2">PIR Superfamily Protein</fullName>
    </submittedName>
</protein>
<evidence type="ECO:0000313" key="2">
    <source>
        <dbReference type="EMBL" id="SBS94413.1"/>
    </source>
</evidence>
<evidence type="ECO:0000313" key="3">
    <source>
        <dbReference type="Proteomes" id="UP000078560"/>
    </source>
</evidence>
<name>A0A1A8WRC8_PLAOA</name>
<evidence type="ECO:0000256" key="1">
    <source>
        <dbReference type="SAM" id="MobiDB-lite"/>
    </source>
</evidence>
<proteinExistence type="predicted"/>
<gene>
    <name evidence="2" type="ORF">POVCU2_0087880</name>
</gene>
<organism evidence="2 3">
    <name type="scientific">Plasmodium ovale curtisi</name>
    <dbReference type="NCBI Taxonomy" id="864141"/>
    <lineage>
        <taxon>Eukaryota</taxon>
        <taxon>Sar</taxon>
        <taxon>Alveolata</taxon>
        <taxon>Apicomplexa</taxon>
        <taxon>Aconoidasida</taxon>
        <taxon>Haemosporida</taxon>
        <taxon>Plasmodiidae</taxon>
        <taxon>Plasmodium</taxon>
        <taxon>Plasmodium (Plasmodium)</taxon>
    </lineage>
</organism>
<accession>A0A1A8WRC8</accession>
<sequence length="213" mass="24558">MLYETAYKRLTSSLGYPTKELFSESFYQDREIDTSELYKYYNHCDAKVADQYKDYTKEICKNILYYLEKSKKMIENISKYDECILLNNWDYNPENVLRVLPCHDDMVNEKARLTLETSRRELEPGSGRRGSGNAELASGSETKTTTETTHIGTKVGHSVLSFAHYTPIVSWIRKLGGINPNSINDMDGFSSYIQESSDMLHGNTENYISYQPM</sequence>
<feature type="compositionally biased region" description="Low complexity" evidence="1">
    <location>
        <begin position="138"/>
        <end position="150"/>
    </location>
</feature>
<feature type="region of interest" description="Disordered" evidence="1">
    <location>
        <begin position="118"/>
        <end position="150"/>
    </location>
</feature>
<dbReference type="AlphaFoldDB" id="A0A1A8WRC8"/>
<reference evidence="3" key="1">
    <citation type="submission" date="2016-05" db="EMBL/GenBank/DDBJ databases">
        <authorList>
            <person name="Naeem Raeece"/>
        </authorList>
    </citation>
    <scope>NUCLEOTIDE SEQUENCE [LARGE SCALE GENOMIC DNA]</scope>
</reference>